<proteinExistence type="inferred from homology"/>
<dbReference type="VEuPathDB" id="FungiDB:PV10_06088"/>
<protein>
    <recommendedName>
        <fullName evidence="2">Dienelactone hydrolase domain-containing protein</fullName>
    </recommendedName>
</protein>
<comment type="caution">
    <text evidence="3">The sequence shown here is derived from an EMBL/GenBank/DDBJ whole genome shotgun (WGS) entry which is preliminary data.</text>
</comment>
<name>A0A438N6F7_EXOME</name>
<dbReference type="EMBL" id="NAJM01000019">
    <property type="protein sequence ID" value="RVX71131.1"/>
    <property type="molecule type" value="Genomic_DNA"/>
</dbReference>
<reference evidence="3 4" key="1">
    <citation type="submission" date="2017-03" db="EMBL/GenBank/DDBJ databases">
        <title>Genomes of endolithic fungi from Antarctica.</title>
        <authorList>
            <person name="Coleine C."/>
            <person name="Masonjones S."/>
            <person name="Stajich J.E."/>
        </authorList>
    </citation>
    <scope>NUCLEOTIDE SEQUENCE [LARGE SCALE GENOMIC DNA]</scope>
    <source>
        <strain evidence="3 4">CCFEE 6314</strain>
    </source>
</reference>
<evidence type="ECO:0000313" key="4">
    <source>
        <dbReference type="Proteomes" id="UP000288859"/>
    </source>
</evidence>
<evidence type="ECO:0000259" key="2">
    <source>
        <dbReference type="Pfam" id="PF01738"/>
    </source>
</evidence>
<dbReference type="GO" id="GO:0016787">
    <property type="term" value="F:hydrolase activity"/>
    <property type="evidence" value="ECO:0007669"/>
    <property type="project" value="InterPro"/>
</dbReference>
<evidence type="ECO:0000256" key="1">
    <source>
        <dbReference type="ARBA" id="ARBA00029464"/>
    </source>
</evidence>
<evidence type="ECO:0000313" key="3">
    <source>
        <dbReference type="EMBL" id="RVX71131.1"/>
    </source>
</evidence>
<dbReference type="Proteomes" id="UP000288859">
    <property type="component" value="Unassembled WGS sequence"/>
</dbReference>
<dbReference type="InterPro" id="IPR051411">
    <property type="entry name" value="Polyketide_trans_af380"/>
</dbReference>
<dbReference type="OrthoDB" id="2498029at2759"/>
<organism evidence="3 4">
    <name type="scientific">Exophiala mesophila</name>
    <name type="common">Black yeast-like fungus</name>
    <dbReference type="NCBI Taxonomy" id="212818"/>
    <lineage>
        <taxon>Eukaryota</taxon>
        <taxon>Fungi</taxon>
        <taxon>Dikarya</taxon>
        <taxon>Ascomycota</taxon>
        <taxon>Pezizomycotina</taxon>
        <taxon>Eurotiomycetes</taxon>
        <taxon>Chaetothyriomycetidae</taxon>
        <taxon>Chaetothyriales</taxon>
        <taxon>Herpotrichiellaceae</taxon>
        <taxon>Exophiala</taxon>
    </lineage>
</organism>
<dbReference type="SUPFAM" id="SSF53474">
    <property type="entry name" value="alpha/beta-Hydrolases"/>
    <property type="match status" value="1"/>
</dbReference>
<comment type="similarity">
    <text evidence="1">Belongs to the polyketide transferase af380 family.</text>
</comment>
<dbReference type="InterPro" id="IPR002925">
    <property type="entry name" value="Dienelactn_hydro"/>
</dbReference>
<dbReference type="PANTHER" id="PTHR47751">
    <property type="entry name" value="SUPERFAMILY HYDROLASE, PUTATIVE (AFU_ORTHOLOGUE AFUA_2G16580)-RELATED"/>
    <property type="match status" value="1"/>
</dbReference>
<dbReference type="Gene3D" id="1.10.10.800">
    <property type="match status" value="1"/>
</dbReference>
<feature type="domain" description="Dienelactone hydrolase" evidence="2">
    <location>
        <begin position="15"/>
        <end position="132"/>
    </location>
</feature>
<gene>
    <name evidence="3" type="ORF">B0A52_03497</name>
</gene>
<dbReference type="Gene3D" id="3.40.50.1820">
    <property type="entry name" value="alpha/beta hydrolase"/>
    <property type="match status" value="1"/>
</dbReference>
<dbReference type="Pfam" id="PF01738">
    <property type="entry name" value="DLH"/>
    <property type="match status" value="1"/>
</dbReference>
<sequence>MSAISIEKGPLQLAGLLFRPSVNASAKEPAVVVVHPGGGVKEQTAQLYAKKLAGEGFVAVCYDASYQGESGGQPHFLEDPAARVSDVWAVVDYLQRQDNVDPERVAVLGICAGGGYAVAAAKADQRLKAVATVSMVNIGDSARLGWYGDEDPSQHVASLKMAAQQMTAEVTTGAEHAAAPYVPPQPDEKTPYDLKEAHDYYLTSRCQHPRAANKMLYDSFPRVLTFDAFHLADIFLKQPTLLIVGEDAGSRWHTEKLDKLVGGVTKKIVVPKGTHMDFYDKLPFVDPAAQNVATFFKEHLSPGK</sequence>
<accession>A0A438N6F7</accession>
<dbReference type="PANTHER" id="PTHR47751:SF1">
    <property type="entry name" value="SUPERFAMILY HYDROLASE, PUTATIVE (AFU_ORTHOLOGUE AFUA_2G16580)-RELATED"/>
    <property type="match status" value="1"/>
</dbReference>
<dbReference type="InterPro" id="IPR029058">
    <property type="entry name" value="AB_hydrolase_fold"/>
</dbReference>
<dbReference type="AlphaFoldDB" id="A0A438N6F7"/>